<dbReference type="InterPro" id="IPR002156">
    <property type="entry name" value="RNaseH_domain"/>
</dbReference>
<dbReference type="GO" id="GO:0003676">
    <property type="term" value="F:nucleic acid binding"/>
    <property type="evidence" value="ECO:0007669"/>
    <property type="project" value="InterPro"/>
</dbReference>
<dbReference type="PROSITE" id="PS50879">
    <property type="entry name" value="RNASE_H_1"/>
    <property type="match status" value="1"/>
</dbReference>
<dbReference type="EMBL" id="UINC01048914">
    <property type="protein sequence ID" value="SVB60035.1"/>
    <property type="molecule type" value="Genomic_DNA"/>
</dbReference>
<evidence type="ECO:0000313" key="3">
    <source>
        <dbReference type="EMBL" id="SVB60035.1"/>
    </source>
</evidence>
<dbReference type="GO" id="GO:0004523">
    <property type="term" value="F:RNA-DNA hybrid ribonuclease activity"/>
    <property type="evidence" value="ECO:0007669"/>
    <property type="project" value="InterPro"/>
</dbReference>
<evidence type="ECO:0000313" key="2">
    <source>
        <dbReference type="EMBL" id="SVB18031.1"/>
    </source>
</evidence>
<dbReference type="InterPro" id="IPR036397">
    <property type="entry name" value="RNaseH_sf"/>
</dbReference>
<dbReference type="EMBL" id="UINC01031648">
    <property type="protein sequence ID" value="SVB18031.1"/>
    <property type="molecule type" value="Genomic_DNA"/>
</dbReference>
<dbReference type="InterPro" id="IPR012337">
    <property type="entry name" value="RNaseH-like_sf"/>
</dbReference>
<proteinExistence type="predicted"/>
<evidence type="ECO:0000313" key="4">
    <source>
        <dbReference type="EMBL" id="SVE64195.1"/>
    </source>
</evidence>
<protein>
    <recommendedName>
        <fullName evidence="1">RNase H type-1 domain-containing protein</fullName>
    </recommendedName>
</protein>
<dbReference type="AlphaFoldDB" id="A0A382BWY9"/>
<dbReference type="Gene3D" id="3.30.420.10">
    <property type="entry name" value="Ribonuclease H-like superfamily/Ribonuclease H"/>
    <property type="match status" value="1"/>
</dbReference>
<organism evidence="2">
    <name type="scientific">marine metagenome</name>
    <dbReference type="NCBI Taxonomy" id="408172"/>
    <lineage>
        <taxon>unclassified sequences</taxon>
        <taxon>metagenomes</taxon>
        <taxon>ecological metagenomes</taxon>
    </lineage>
</organism>
<reference evidence="2" key="1">
    <citation type="submission" date="2018-05" db="EMBL/GenBank/DDBJ databases">
        <authorList>
            <person name="Lanie J.A."/>
            <person name="Ng W.-L."/>
            <person name="Kazmierczak K.M."/>
            <person name="Andrzejewski T.M."/>
            <person name="Davidsen T.M."/>
            <person name="Wayne K.J."/>
            <person name="Tettelin H."/>
            <person name="Glass J.I."/>
            <person name="Rusch D."/>
            <person name="Podicherti R."/>
            <person name="Tsui H.-C.T."/>
            <person name="Winkler M.E."/>
        </authorList>
    </citation>
    <scope>NUCLEOTIDE SEQUENCE</scope>
</reference>
<sequence>MLDKNKIQIFTDGACKGNPGIGGWG</sequence>
<name>A0A382BWY9_9ZZZZ</name>
<dbReference type="SUPFAM" id="SSF53098">
    <property type="entry name" value="Ribonuclease H-like"/>
    <property type="match status" value="1"/>
</dbReference>
<feature type="non-terminal residue" evidence="2">
    <location>
        <position position="25"/>
    </location>
</feature>
<accession>A0A382BWY9</accession>
<feature type="domain" description="RNase H type-1" evidence="1">
    <location>
        <begin position="3"/>
        <end position="25"/>
    </location>
</feature>
<evidence type="ECO:0000259" key="1">
    <source>
        <dbReference type="PROSITE" id="PS50879"/>
    </source>
</evidence>
<dbReference type="EMBL" id="UINC01231596">
    <property type="protein sequence ID" value="SVE64195.1"/>
    <property type="molecule type" value="Genomic_DNA"/>
</dbReference>
<gene>
    <name evidence="2" type="ORF">METZ01_LOCUS170885</name>
    <name evidence="3" type="ORF">METZ01_LOCUS212889</name>
    <name evidence="4" type="ORF">METZ01_LOCUS517049</name>
</gene>